<feature type="chain" id="PRO_5025650230" description="RxLR effector protein" evidence="2">
    <location>
        <begin position="19"/>
        <end position="59"/>
    </location>
</feature>
<dbReference type="PROSITE" id="PS51257">
    <property type="entry name" value="PROKAR_LIPOPROTEIN"/>
    <property type="match status" value="1"/>
</dbReference>
<dbReference type="Proteomes" id="UP000435112">
    <property type="component" value="Unassembled WGS sequence"/>
</dbReference>
<gene>
    <name evidence="3" type="ORF">PR002_g9341</name>
</gene>
<name>A0A6A3MMB5_9STRA</name>
<comment type="caution">
    <text evidence="3">The sequence shown here is derived from an EMBL/GenBank/DDBJ whole genome shotgun (WGS) entry which is preliminary data.</text>
</comment>
<accession>A0A6A3MMB5</accession>
<feature type="region of interest" description="Disordered" evidence="1">
    <location>
        <begin position="33"/>
        <end position="59"/>
    </location>
</feature>
<sequence length="59" mass="5950">MCWTLSRNCCSFSAISSGCLVSSTILFCSASTQKSRGLGSGNAQKSSTGALLPSDGKGV</sequence>
<keyword evidence="2" id="KW-0732">Signal</keyword>
<dbReference type="EMBL" id="QXFU01000496">
    <property type="protein sequence ID" value="KAE9032132.1"/>
    <property type="molecule type" value="Genomic_DNA"/>
</dbReference>
<evidence type="ECO:0000256" key="1">
    <source>
        <dbReference type="SAM" id="MobiDB-lite"/>
    </source>
</evidence>
<dbReference type="AlphaFoldDB" id="A0A6A3MMB5"/>
<reference evidence="3 4" key="1">
    <citation type="submission" date="2018-09" db="EMBL/GenBank/DDBJ databases">
        <title>Genomic investigation of the strawberry pathogen Phytophthora fragariae indicates pathogenicity is determined by transcriptional variation in three key races.</title>
        <authorList>
            <person name="Adams T.M."/>
            <person name="Armitage A.D."/>
            <person name="Sobczyk M.K."/>
            <person name="Bates H.J."/>
            <person name="Dunwell J.M."/>
            <person name="Nellist C.F."/>
            <person name="Harrison R.J."/>
        </authorList>
    </citation>
    <scope>NUCLEOTIDE SEQUENCE [LARGE SCALE GENOMIC DNA]</scope>
    <source>
        <strain evidence="3 4">SCRP324</strain>
    </source>
</reference>
<protein>
    <recommendedName>
        <fullName evidence="5">RxLR effector protein</fullName>
    </recommendedName>
</protein>
<proteinExistence type="predicted"/>
<evidence type="ECO:0000256" key="2">
    <source>
        <dbReference type="SAM" id="SignalP"/>
    </source>
</evidence>
<organism evidence="3 4">
    <name type="scientific">Phytophthora rubi</name>
    <dbReference type="NCBI Taxonomy" id="129364"/>
    <lineage>
        <taxon>Eukaryota</taxon>
        <taxon>Sar</taxon>
        <taxon>Stramenopiles</taxon>
        <taxon>Oomycota</taxon>
        <taxon>Peronosporomycetes</taxon>
        <taxon>Peronosporales</taxon>
        <taxon>Peronosporaceae</taxon>
        <taxon>Phytophthora</taxon>
    </lineage>
</organism>
<evidence type="ECO:0008006" key="5">
    <source>
        <dbReference type="Google" id="ProtNLM"/>
    </source>
</evidence>
<feature type="compositionally biased region" description="Polar residues" evidence="1">
    <location>
        <begin position="33"/>
        <end position="49"/>
    </location>
</feature>
<evidence type="ECO:0000313" key="3">
    <source>
        <dbReference type="EMBL" id="KAE9032132.1"/>
    </source>
</evidence>
<evidence type="ECO:0000313" key="4">
    <source>
        <dbReference type="Proteomes" id="UP000435112"/>
    </source>
</evidence>
<feature type="signal peptide" evidence="2">
    <location>
        <begin position="1"/>
        <end position="18"/>
    </location>
</feature>